<dbReference type="Proteomes" id="UP001607302">
    <property type="component" value="Unassembled WGS sequence"/>
</dbReference>
<comment type="caution">
    <text evidence="2">The sequence shown here is derived from an EMBL/GenBank/DDBJ whole genome shotgun (WGS) entry which is preliminary data.</text>
</comment>
<feature type="compositionally biased region" description="Acidic residues" evidence="1">
    <location>
        <begin position="1"/>
        <end position="14"/>
    </location>
</feature>
<keyword evidence="3" id="KW-1185">Reference proteome</keyword>
<dbReference type="AlphaFoldDB" id="A0ABD1ZXK9"/>
<evidence type="ECO:0000313" key="3">
    <source>
        <dbReference type="Proteomes" id="UP001607302"/>
    </source>
</evidence>
<gene>
    <name evidence="2" type="ORF">V1478_018440</name>
</gene>
<dbReference type="EMBL" id="JAUDFV010000167">
    <property type="protein sequence ID" value="KAL2712205.1"/>
    <property type="molecule type" value="Genomic_DNA"/>
</dbReference>
<reference evidence="2 3" key="1">
    <citation type="journal article" date="2024" name="Ann. Entomol. Soc. Am.">
        <title>Genomic analyses of the southern and eastern yellowjacket wasps (Hymenoptera: Vespidae) reveal evolutionary signatures of social life.</title>
        <authorList>
            <person name="Catto M.A."/>
            <person name="Caine P.B."/>
            <person name="Orr S.E."/>
            <person name="Hunt B.G."/>
            <person name="Goodisman M.A.D."/>
        </authorList>
    </citation>
    <scope>NUCLEOTIDE SEQUENCE [LARGE SCALE GENOMIC DNA]</scope>
    <source>
        <strain evidence="2">233</strain>
        <tissue evidence="2">Head and thorax</tissue>
    </source>
</reference>
<organism evidence="2 3">
    <name type="scientific">Vespula squamosa</name>
    <name type="common">Southern yellow jacket</name>
    <name type="synonym">Wasp</name>
    <dbReference type="NCBI Taxonomy" id="30214"/>
    <lineage>
        <taxon>Eukaryota</taxon>
        <taxon>Metazoa</taxon>
        <taxon>Ecdysozoa</taxon>
        <taxon>Arthropoda</taxon>
        <taxon>Hexapoda</taxon>
        <taxon>Insecta</taxon>
        <taxon>Pterygota</taxon>
        <taxon>Neoptera</taxon>
        <taxon>Endopterygota</taxon>
        <taxon>Hymenoptera</taxon>
        <taxon>Apocrita</taxon>
        <taxon>Aculeata</taxon>
        <taxon>Vespoidea</taxon>
        <taxon>Vespidae</taxon>
        <taxon>Vespinae</taxon>
        <taxon>Vespula</taxon>
    </lineage>
</organism>
<feature type="non-terminal residue" evidence="2">
    <location>
        <position position="1"/>
    </location>
</feature>
<sequence>IKKEEAEEEEDEEEGKNGKGEGRRRSSLGMKMEVSTYSKSRRPDRIHHSGGGVLVRSLIFPSSWSDADADADADVDVDADAAAAVSAAIEENLARKWRSFLNARNIPGHQVPSELEQSKW</sequence>
<name>A0ABD1ZXK9_VESSQ</name>
<proteinExistence type="predicted"/>
<protein>
    <submittedName>
        <fullName evidence="2">Uncharacterized protein</fullName>
    </submittedName>
</protein>
<feature type="compositionally biased region" description="Basic and acidic residues" evidence="1">
    <location>
        <begin position="15"/>
        <end position="24"/>
    </location>
</feature>
<evidence type="ECO:0000313" key="2">
    <source>
        <dbReference type="EMBL" id="KAL2712205.1"/>
    </source>
</evidence>
<feature type="region of interest" description="Disordered" evidence="1">
    <location>
        <begin position="1"/>
        <end position="48"/>
    </location>
</feature>
<evidence type="ECO:0000256" key="1">
    <source>
        <dbReference type="SAM" id="MobiDB-lite"/>
    </source>
</evidence>
<accession>A0ABD1ZXK9</accession>